<keyword evidence="6" id="KW-0804">Transcription</keyword>
<dbReference type="AlphaFoldDB" id="A0A081RVK8"/>
<keyword evidence="6" id="KW-0678">Repressor</keyword>
<evidence type="ECO:0000256" key="4">
    <source>
        <dbReference type="ARBA" id="ARBA00023186"/>
    </source>
</evidence>
<reference evidence="8 9" key="1">
    <citation type="submission" date="2014-03" db="EMBL/GenBank/DDBJ databases">
        <title>Draft Genome of Photorhabdus temperata Meg1.</title>
        <authorList>
            <person name="Hurst S.G.IV."/>
            <person name="Morris K."/>
            <person name="Thomas K."/>
            <person name="Tisa L.S."/>
        </authorList>
    </citation>
    <scope>NUCLEOTIDE SEQUENCE [LARGE SCALE GENOMIC DNA]</scope>
    <source>
        <strain evidence="8 9">Meg1</strain>
    </source>
</reference>
<name>A0A081RVK8_PHOTE</name>
<evidence type="ECO:0000256" key="7">
    <source>
        <dbReference type="SAM" id="Coils"/>
    </source>
</evidence>
<evidence type="ECO:0000256" key="1">
    <source>
        <dbReference type="ARBA" id="ARBA00004514"/>
    </source>
</evidence>
<keyword evidence="8" id="KW-0966">Cell projection</keyword>
<evidence type="ECO:0000256" key="6">
    <source>
        <dbReference type="HAMAP-Rule" id="MF_01180"/>
    </source>
</evidence>
<dbReference type="PATRIC" id="fig|1393735.3.peg.2700"/>
<dbReference type="NCBIfam" id="NF007836">
    <property type="entry name" value="PRK10548.1"/>
    <property type="match status" value="1"/>
</dbReference>
<keyword evidence="8" id="KW-0282">Flagellum</keyword>
<evidence type="ECO:0000313" key="9">
    <source>
        <dbReference type="Proteomes" id="UP000028002"/>
    </source>
</evidence>
<comment type="similarity">
    <text evidence="6">Belongs to the FliT family.</text>
</comment>
<dbReference type="GO" id="GO:1902209">
    <property type="term" value="P:negative regulation of bacterial-type flagellum assembly"/>
    <property type="evidence" value="ECO:0007669"/>
    <property type="project" value="UniProtKB-UniRule"/>
</dbReference>
<dbReference type="Gene3D" id="1.20.58.380">
    <property type="entry name" value="Flagellar protein flit"/>
    <property type="match status" value="1"/>
</dbReference>
<comment type="caution">
    <text evidence="8">The sequence shown here is derived from an EMBL/GenBank/DDBJ whole genome shotgun (WGS) entry which is preliminary data.</text>
</comment>
<protein>
    <recommendedName>
        <fullName evidence="5 6">Flagellar protein FliT</fullName>
    </recommendedName>
</protein>
<keyword evidence="7" id="KW-0175">Coiled coil</keyword>
<keyword evidence="3 6" id="KW-1005">Bacterial flagellum biogenesis</keyword>
<keyword evidence="8" id="KW-0969">Cilium</keyword>
<dbReference type="InterPro" id="IPR008622">
    <property type="entry name" value="FliT"/>
</dbReference>
<keyword evidence="2 6" id="KW-0963">Cytoplasm</keyword>
<gene>
    <name evidence="6" type="primary">fliT</name>
    <name evidence="8" type="ORF">MEG1DRAFT_02641</name>
</gene>
<evidence type="ECO:0000256" key="5">
    <source>
        <dbReference type="ARBA" id="ARBA00093797"/>
    </source>
</evidence>
<accession>A0A081RVK8</accession>
<dbReference type="GO" id="GO:0044781">
    <property type="term" value="P:bacterial-type flagellum organization"/>
    <property type="evidence" value="ECO:0007669"/>
    <property type="project" value="UniProtKB-KW"/>
</dbReference>
<feature type="region of interest" description="FliD binding" evidence="6">
    <location>
        <begin position="60"/>
        <end position="98"/>
    </location>
</feature>
<organism evidence="8 9">
    <name type="scientific">Photorhabdus temperata subsp. temperata Meg1</name>
    <dbReference type="NCBI Taxonomy" id="1393735"/>
    <lineage>
        <taxon>Bacteria</taxon>
        <taxon>Pseudomonadati</taxon>
        <taxon>Pseudomonadota</taxon>
        <taxon>Gammaproteobacteria</taxon>
        <taxon>Enterobacterales</taxon>
        <taxon>Morganellaceae</taxon>
        <taxon>Photorhabdus</taxon>
    </lineage>
</organism>
<dbReference type="RefSeq" id="WP_021324067.1">
    <property type="nucleotide sequence ID" value="NZ_CAWLUD010000042.1"/>
</dbReference>
<dbReference type="Proteomes" id="UP000028002">
    <property type="component" value="Unassembled WGS sequence"/>
</dbReference>
<keyword evidence="4 6" id="KW-0143">Chaperone</keyword>
<comment type="subcellular location">
    <subcellularLocation>
        <location evidence="1 6">Cytoplasm</location>
        <location evidence="1 6">Cytosol</location>
    </subcellularLocation>
</comment>
<comment type="subunit">
    <text evidence="6">Homodimer. Interacts with FliD and FlhC.</text>
</comment>
<feature type="region of interest" description="Required for homodimerization" evidence="6">
    <location>
        <begin position="1"/>
        <end position="50"/>
    </location>
</feature>
<keyword evidence="6" id="KW-0805">Transcription regulation</keyword>
<dbReference type="GO" id="GO:0005829">
    <property type="term" value="C:cytosol"/>
    <property type="evidence" value="ECO:0007669"/>
    <property type="project" value="UniProtKB-SubCell"/>
</dbReference>
<dbReference type="HAMAP" id="MF_01180">
    <property type="entry name" value="FliT"/>
    <property type="match status" value="1"/>
</dbReference>
<evidence type="ECO:0000313" key="8">
    <source>
        <dbReference type="EMBL" id="KER02711.1"/>
    </source>
</evidence>
<dbReference type="GO" id="GO:0006457">
    <property type="term" value="P:protein folding"/>
    <property type="evidence" value="ECO:0007669"/>
    <property type="project" value="UniProtKB-UniRule"/>
</dbReference>
<feature type="coiled-coil region" evidence="7">
    <location>
        <begin position="72"/>
        <end position="99"/>
    </location>
</feature>
<evidence type="ECO:0000256" key="2">
    <source>
        <dbReference type="ARBA" id="ARBA00022490"/>
    </source>
</evidence>
<comment type="function">
    <text evidence="6">Dual-function protein that regulates the transcription of class 2 flagellar operons and that also acts as an export chaperone for the filament-capping protein FliD. As a transcriptional regulator, acts as an anti-FlhDC factor; it directly binds FlhC, thus inhibiting the binding of the FlhC/FlhD complex to class 2 promoters, resulting in decreased expression of class 2 flagellar operons. As a chaperone, effects FliD transition to the membrane by preventing its premature polymerization, and by directing it to the export apparatus.</text>
</comment>
<sequence>MDNEMDLLSAYQRILSLSEQMLNLAKNEKWDELVDMEITYLKAVEVISQSSISSVTSLSLQQKMTNILQTILDNEHEIKELLQRRLDELSKLIKQAGRQQLLNDSYGQFPAEPYHTLMSSTEQK</sequence>
<dbReference type="Pfam" id="PF05400">
    <property type="entry name" value="FliT"/>
    <property type="match status" value="1"/>
</dbReference>
<evidence type="ECO:0000256" key="3">
    <source>
        <dbReference type="ARBA" id="ARBA00022795"/>
    </source>
</evidence>
<proteinExistence type="inferred from homology"/>
<dbReference type="EMBL" id="JGVH01000042">
    <property type="protein sequence ID" value="KER02711.1"/>
    <property type="molecule type" value="Genomic_DNA"/>
</dbReference>